<dbReference type="InterPro" id="IPR013922">
    <property type="entry name" value="Cyclin_PHO80-like"/>
</dbReference>
<feature type="region of interest" description="Disordered" evidence="1">
    <location>
        <begin position="268"/>
        <end position="394"/>
    </location>
</feature>
<dbReference type="EMBL" id="JAAAJB010000023">
    <property type="protein sequence ID" value="KAG0269508.1"/>
    <property type="molecule type" value="Genomic_DNA"/>
</dbReference>
<accession>A0A9P6QJG8</accession>
<feature type="region of interest" description="Disordered" evidence="1">
    <location>
        <begin position="601"/>
        <end position="634"/>
    </location>
</feature>
<organism evidence="2 3">
    <name type="scientific">Actinomortierella ambigua</name>
    <dbReference type="NCBI Taxonomy" id="1343610"/>
    <lineage>
        <taxon>Eukaryota</taxon>
        <taxon>Fungi</taxon>
        <taxon>Fungi incertae sedis</taxon>
        <taxon>Mucoromycota</taxon>
        <taxon>Mortierellomycotina</taxon>
        <taxon>Mortierellomycetes</taxon>
        <taxon>Mortierellales</taxon>
        <taxon>Mortierellaceae</taxon>
        <taxon>Actinomortierella</taxon>
    </lineage>
</organism>
<feature type="region of interest" description="Disordered" evidence="1">
    <location>
        <begin position="418"/>
        <end position="441"/>
    </location>
</feature>
<feature type="compositionally biased region" description="Low complexity" evidence="1">
    <location>
        <begin position="532"/>
        <end position="541"/>
    </location>
</feature>
<keyword evidence="3" id="KW-1185">Reference proteome</keyword>
<dbReference type="Pfam" id="PF08613">
    <property type="entry name" value="Cyclin"/>
    <property type="match status" value="1"/>
</dbReference>
<evidence type="ECO:0008006" key="4">
    <source>
        <dbReference type="Google" id="ProtNLM"/>
    </source>
</evidence>
<dbReference type="GO" id="GO:0019901">
    <property type="term" value="F:protein kinase binding"/>
    <property type="evidence" value="ECO:0007669"/>
    <property type="project" value="InterPro"/>
</dbReference>
<name>A0A9P6QJG8_9FUNG</name>
<dbReference type="Gene3D" id="1.10.472.10">
    <property type="entry name" value="Cyclin-like"/>
    <property type="match status" value="1"/>
</dbReference>
<dbReference type="PANTHER" id="PTHR15615">
    <property type="match status" value="1"/>
</dbReference>
<dbReference type="OrthoDB" id="286814at2759"/>
<sequence>MSQHHQHPASGTGAPVRAKIPVHHHHPATLAQLADFAAHMVCHLLFGHQAGAASPLSPMPISPQPTTNCHCSACLQQRADSPTAAEGMLPSPVSARPSHVYYDHATCANRSPPTPRSAMSARPTHRRLYSESTDAIPPPTALFRKFCLDVLSATQLSRSVILLSLKYIEKLMIHLKISNKIVNTGEGAEYRFFTGALILANKFLDDNTFTNKTWAEITGMKMVDVNHLEMQFLNGIDFRLFTSPEEYQEWLSALTHFASKHLPALSTVPSHSQPLPAHQHPHPAYQQQPAPLPSQQPTASHHGYGGQHQSHHSTQMRTPISPVDWAPHHSHSHPSAGQDAYELGSYAGQSGSNRSGYPEHPPHPQMPLPGQLPTGAVTNRSSQRMPLSSSYAGYETGTTSARHVAAGKRSAYQAFDDPMEDATLPSSSSTLPPHGPTHKRASLSLSAGMSLLDVNSHPHHHHHHQQHQQQPQQHQQQHTQSLRTLHERSSHGSLRRSYKLGALSTHPYHSHAAAPSSMETHALSHQQHPHQHQQPSHHYLPPSQPRLHVSGSSSRRSHMRTLSDSSFGNHGGRYQHEGYLAPPAHVPAPVALAGPVVGLARNEQPSSSHRSSWSSSARPIGRPRQMSTAGTPSSVTMATTTSAAAVVPSHPFYPTPPPFAPSDKYGHATASMVMGGEPSETRVAMPSSMAVNGPAGGPAYSPHHYPHHHHHHHPSEFEFDPRMWAPFDSLSLYAITSQAAKRVVAHSKVLSASASNLHVYYPTSLA</sequence>
<feature type="compositionally biased region" description="Polar residues" evidence="1">
    <location>
        <begin position="376"/>
        <end position="394"/>
    </location>
</feature>
<feature type="compositionally biased region" description="Polar residues" evidence="1">
    <location>
        <begin position="550"/>
        <end position="568"/>
    </location>
</feature>
<feature type="region of interest" description="Disordered" evidence="1">
    <location>
        <begin position="453"/>
        <end position="494"/>
    </location>
</feature>
<reference evidence="2" key="1">
    <citation type="journal article" date="2020" name="Fungal Divers.">
        <title>Resolving the Mortierellaceae phylogeny through synthesis of multi-gene phylogenetics and phylogenomics.</title>
        <authorList>
            <person name="Vandepol N."/>
            <person name="Liber J."/>
            <person name="Desiro A."/>
            <person name="Na H."/>
            <person name="Kennedy M."/>
            <person name="Barry K."/>
            <person name="Grigoriev I.V."/>
            <person name="Miller A.N."/>
            <person name="O'Donnell K."/>
            <person name="Stajich J.E."/>
            <person name="Bonito G."/>
        </authorList>
    </citation>
    <scope>NUCLEOTIDE SEQUENCE</scope>
    <source>
        <strain evidence="2">BC1065</strain>
    </source>
</reference>
<feature type="compositionally biased region" description="Low complexity" evidence="1">
    <location>
        <begin position="269"/>
        <end position="302"/>
    </location>
</feature>
<dbReference type="PANTHER" id="PTHR15615:SF27">
    <property type="entry name" value="PHO85 CYCLIN CLG1"/>
    <property type="match status" value="1"/>
</dbReference>
<feature type="compositionally biased region" description="Basic residues" evidence="1">
    <location>
        <begin position="457"/>
        <end position="466"/>
    </location>
</feature>
<dbReference type="GO" id="GO:0005634">
    <property type="term" value="C:nucleus"/>
    <property type="evidence" value="ECO:0007669"/>
    <property type="project" value="TreeGrafter"/>
</dbReference>
<dbReference type="CDD" id="cd20557">
    <property type="entry name" value="CYCLIN_ScPCL1-like"/>
    <property type="match status" value="1"/>
</dbReference>
<protein>
    <recommendedName>
        <fullName evidence="4">Cyclin</fullName>
    </recommendedName>
</protein>
<evidence type="ECO:0000313" key="2">
    <source>
        <dbReference type="EMBL" id="KAG0269508.1"/>
    </source>
</evidence>
<feature type="compositionally biased region" description="Low complexity" evidence="1">
    <location>
        <begin position="601"/>
        <end position="616"/>
    </location>
</feature>
<proteinExistence type="predicted"/>
<comment type="caution">
    <text evidence="2">The sequence shown here is derived from an EMBL/GenBank/DDBJ whole genome shotgun (WGS) entry which is preliminary data.</text>
</comment>
<evidence type="ECO:0000313" key="3">
    <source>
        <dbReference type="Proteomes" id="UP000807716"/>
    </source>
</evidence>
<dbReference type="GO" id="GO:0000307">
    <property type="term" value="C:cyclin-dependent protein kinase holoenzyme complex"/>
    <property type="evidence" value="ECO:0007669"/>
    <property type="project" value="TreeGrafter"/>
</dbReference>
<feature type="region of interest" description="Disordered" evidence="1">
    <location>
        <begin position="507"/>
        <end position="580"/>
    </location>
</feature>
<dbReference type="Proteomes" id="UP000807716">
    <property type="component" value="Unassembled WGS sequence"/>
</dbReference>
<feature type="compositionally biased region" description="Low complexity" evidence="1">
    <location>
        <begin position="467"/>
        <end position="478"/>
    </location>
</feature>
<feature type="compositionally biased region" description="Low complexity" evidence="1">
    <location>
        <begin position="423"/>
        <end position="432"/>
    </location>
</feature>
<dbReference type="AlphaFoldDB" id="A0A9P6QJG8"/>
<gene>
    <name evidence="2" type="ORF">DFQ27_003195</name>
</gene>
<dbReference type="GO" id="GO:0016538">
    <property type="term" value="F:cyclin-dependent protein serine/threonine kinase regulator activity"/>
    <property type="evidence" value="ECO:0007669"/>
    <property type="project" value="TreeGrafter"/>
</dbReference>
<evidence type="ECO:0000256" key="1">
    <source>
        <dbReference type="SAM" id="MobiDB-lite"/>
    </source>
</evidence>